<reference evidence="3" key="1">
    <citation type="journal article" date="2014" name="Front. Microbiol.">
        <title>High frequency of phylogenetically diverse reductive dehalogenase-homologous genes in deep subseafloor sedimentary metagenomes.</title>
        <authorList>
            <person name="Kawai M."/>
            <person name="Futagami T."/>
            <person name="Toyoda A."/>
            <person name="Takaki Y."/>
            <person name="Nishi S."/>
            <person name="Hori S."/>
            <person name="Arai W."/>
            <person name="Tsubouchi T."/>
            <person name="Morono Y."/>
            <person name="Uchiyama I."/>
            <person name="Ito T."/>
            <person name="Fujiyama A."/>
            <person name="Inagaki F."/>
            <person name="Takami H."/>
        </authorList>
    </citation>
    <scope>NUCLEOTIDE SEQUENCE</scope>
    <source>
        <strain evidence="3">Expedition CK06-06</strain>
    </source>
</reference>
<evidence type="ECO:0000313" key="3">
    <source>
        <dbReference type="EMBL" id="GAG46171.1"/>
    </source>
</evidence>
<dbReference type="SUPFAM" id="SSF51556">
    <property type="entry name" value="Metallo-dependent hydrolases"/>
    <property type="match status" value="1"/>
</dbReference>
<organism evidence="3">
    <name type="scientific">marine sediment metagenome</name>
    <dbReference type="NCBI Taxonomy" id="412755"/>
    <lineage>
        <taxon>unclassified sequences</taxon>
        <taxon>metagenomes</taxon>
        <taxon>ecological metagenomes</taxon>
    </lineage>
</organism>
<dbReference type="GO" id="GO:0016787">
    <property type="term" value="F:hydrolase activity"/>
    <property type="evidence" value="ECO:0007669"/>
    <property type="project" value="UniProtKB-KW"/>
</dbReference>
<evidence type="ECO:0000259" key="2">
    <source>
        <dbReference type="Pfam" id="PF01979"/>
    </source>
</evidence>
<dbReference type="AlphaFoldDB" id="X0ZCQ8"/>
<sequence length="162" mass="17774">NCPLLSPADELIDASGCVLLPGLVNAHTHAAMTLFRGSADDMELQPWLEEKIWPVERRLTPEDVHWGTMLAIAEMLRAGVTCFNDMYHFPEAGARAAIETGIRMCPSGVLLGFLPDAEDLLREAVAFCEEFREAGDGRITPMLAPHAPYTCPRPMLEKVIAA</sequence>
<dbReference type="PANTHER" id="PTHR43794">
    <property type="entry name" value="AMINOHYDROLASE SSNA-RELATED"/>
    <property type="match status" value="1"/>
</dbReference>
<comment type="caution">
    <text evidence="3">The sequence shown here is derived from an EMBL/GenBank/DDBJ whole genome shotgun (WGS) entry which is preliminary data.</text>
</comment>
<feature type="non-terminal residue" evidence="3">
    <location>
        <position position="1"/>
    </location>
</feature>
<dbReference type="InterPro" id="IPR032466">
    <property type="entry name" value="Metal_Hydrolase"/>
</dbReference>
<name>X0ZCQ8_9ZZZZ</name>
<gene>
    <name evidence="3" type="ORF">S01H1_83558</name>
</gene>
<dbReference type="Gene3D" id="3.20.20.140">
    <property type="entry name" value="Metal-dependent hydrolases"/>
    <property type="match status" value="1"/>
</dbReference>
<dbReference type="PANTHER" id="PTHR43794:SF11">
    <property type="entry name" value="AMIDOHYDROLASE-RELATED DOMAIN-CONTAINING PROTEIN"/>
    <property type="match status" value="1"/>
</dbReference>
<accession>X0ZCQ8</accession>
<dbReference type="EMBL" id="BARS01056830">
    <property type="protein sequence ID" value="GAG46171.1"/>
    <property type="molecule type" value="Genomic_DNA"/>
</dbReference>
<proteinExistence type="predicted"/>
<dbReference type="Pfam" id="PF01979">
    <property type="entry name" value="Amidohydro_1"/>
    <property type="match status" value="1"/>
</dbReference>
<keyword evidence="1" id="KW-0378">Hydrolase</keyword>
<dbReference type="InterPro" id="IPR050287">
    <property type="entry name" value="MTA/SAH_deaminase"/>
</dbReference>
<dbReference type="InterPro" id="IPR006680">
    <property type="entry name" value="Amidohydro-rel"/>
</dbReference>
<feature type="domain" description="Amidohydrolase-related" evidence="2">
    <location>
        <begin position="18"/>
        <end position="160"/>
    </location>
</feature>
<feature type="non-terminal residue" evidence="3">
    <location>
        <position position="162"/>
    </location>
</feature>
<evidence type="ECO:0000256" key="1">
    <source>
        <dbReference type="ARBA" id="ARBA00022801"/>
    </source>
</evidence>
<protein>
    <recommendedName>
        <fullName evidence="2">Amidohydrolase-related domain-containing protein</fullName>
    </recommendedName>
</protein>